<dbReference type="RefSeq" id="WP_145390575.1">
    <property type="nucleotide sequence ID" value="NZ_CP037423.1"/>
</dbReference>
<dbReference type="Gene3D" id="1.10.3210.10">
    <property type="entry name" value="Hypothetical protein af1432"/>
    <property type="match status" value="1"/>
</dbReference>
<dbReference type="AlphaFoldDB" id="A0A518I026"/>
<reference evidence="4 5" key="1">
    <citation type="submission" date="2019-03" db="EMBL/GenBank/DDBJ databases">
        <title>Deep-cultivation of Planctomycetes and their phenomic and genomic characterization uncovers novel biology.</title>
        <authorList>
            <person name="Wiegand S."/>
            <person name="Jogler M."/>
            <person name="Boedeker C."/>
            <person name="Pinto D."/>
            <person name="Vollmers J."/>
            <person name="Rivas-Marin E."/>
            <person name="Kohn T."/>
            <person name="Peeters S.H."/>
            <person name="Heuer A."/>
            <person name="Rast P."/>
            <person name="Oberbeckmann S."/>
            <person name="Bunk B."/>
            <person name="Jeske O."/>
            <person name="Meyerdierks A."/>
            <person name="Storesund J.E."/>
            <person name="Kallscheuer N."/>
            <person name="Luecker S."/>
            <person name="Lage O.M."/>
            <person name="Pohl T."/>
            <person name="Merkel B.J."/>
            <person name="Hornburger P."/>
            <person name="Mueller R.-W."/>
            <person name="Bruemmer F."/>
            <person name="Labrenz M."/>
            <person name="Spormann A.M."/>
            <person name="Op den Camp H."/>
            <person name="Overmann J."/>
            <person name="Amann R."/>
            <person name="Jetten M.S.M."/>
            <person name="Mascher T."/>
            <person name="Medema M.H."/>
            <person name="Devos D.P."/>
            <person name="Kaster A.-K."/>
            <person name="Ovreas L."/>
            <person name="Rohde M."/>
            <person name="Galperin M.Y."/>
            <person name="Jogler C."/>
        </authorList>
    </citation>
    <scope>NUCLEOTIDE SEQUENCE [LARGE SCALE GENOMIC DNA]</scope>
    <source>
        <strain evidence="4 5">Enr13</strain>
    </source>
</reference>
<dbReference type="OrthoDB" id="9759601at2"/>
<dbReference type="InterPro" id="IPR037522">
    <property type="entry name" value="HD_GYP_dom"/>
</dbReference>
<name>A0A518I026_9BACT</name>
<feature type="modified residue" description="4-aspartylphosphate" evidence="1">
    <location>
        <position position="94"/>
    </location>
</feature>
<accession>A0A518I026</accession>
<dbReference type="PANTHER" id="PTHR45228:SF1">
    <property type="entry name" value="CYCLIC DI-GMP PHOSPHODIESTERASE TM_0186"/>
    <property type="match status" value="1"/>
</dbReference>
<gene>
    <name evidence="4" type="primary">rpfG_4</name>
    <name evidence="4" type="ORF">Enr13x_63410</name>
</gene>
<proteinExistence type="predicted"/>
<evidence type="ECO:0000313" key="4">
    <source>
        <dbReference type="EMBL" id="QDV46432.1"/>
    </source>
</evidence>
<feature type="domain" description="Response regulatory" evidence="2">
    <location>
        <begin position="44"/>
        <end position="161"/>
    </location>
</feature>
<dbReference type="GO" id="GO:0071111">
    <property type="term" value="F:cyclic-guanylate-specific phosphodiesterase activity"/>
    <property type="evidence" value="ECO:0007669"/>
    <property type="project" value="UniProtKB-EC"/>
</dbReference>
<keyword evidence="1" id="KW-0597">Phosphoprotein</keyword>
<dbReference type="PANTHER" id="PTHR45228">
    <property type="entry name" value="CYCLIC DI-GMP PHOSPHODIESTERASE TM_0186-RELATED"/>
    <property type="match status" value="1"/>
</dbReference>
<sequence length="408" mass="45137">MSSNVSSINHPSSRPGIPIPAVNAPLVLDSQVRVERRQDVPPGKIMIVDDEIANVMIAKKILSQAGHSDFETTTDSTVAMNLIHTREPDVVLLDINMPHVDGISILSQIRSVEKFKRLPVLILTANTHSEVKLRCLELGATDFLIKPIDPMELAPRVRNALQSKMYHDQLFYHAAELEKIVLRRTKELEKSRREVIYSLARAAELRDNDTGNHVIRVGRYAGVIARNLGLPERFVDDLELAAQLHDVGKIAIPDAILLKPGKLEPEEYEIIKGHVKHGRQIIKPFAAHDAATMRSHVQTGSEILSDGTSLMRLAASIAQTHHEKVDGTGYPIGLAGDDIPIEGRITAVADVFDALSSERPYKKAMPREKCFSILEEGRGTHFDSDVLDAFFAGAADIVRIQVEFADYA</sequence>
<keyword evidence="4" id="KW-0378">Hydrolase</keyword>
<dbReference type="Gene3D" id="3.40.50.2300">
    <property type="match status" value="1"/>
</dbReference>
<evidence type="ECO:0000256" key="1">
    <source>
        <dbReference type="PROSITE-ProRule" id="PRU00169"/>
    </source>
</evidence>
<dbReference type="InterPro" id="IPR001789">
    <property type="entry name" value="Sig_transdc_resp-reg_receiver"/>
</dbReference>
<dbReference type="GO" id="GO:0000160">
    <property type="term" value="P:phosphorelay signal transduction system"/>
    <property type="evidence" value="ECO:0007669"/>
    <property type="project" value="InterPro"/>
</dbReference>
<evidence type="ECO:0000313" key="5">
    <source>
        <dbReference type="Proteomes" id="UP000319004"/>
    </source>
</evidence>
<dbReference type="KEGG" id="snep:Enr13x_63410"/>
<dbReference type="Pfam" id="PF13487">
    <property type="entry name" value="HD_5"/>
    <property type="match status" value="1"/>
</dbReference>
<dbReference type="InterPro" id="IPR011006">
    <property type="entry name" value="CheY-like_superfamily"/>
</dbReference>
<evidence type="ECO:0000259" key="3">
    <source>
        <dbReference type="PROSITE" id="PS51832"/>
    </source>
</evidence>
<dbReference type="PROSITE" id="PS50110">
    <property type="entry name" value="RESPONSE_REGULATORY"/>
    <property type="match status" value="1"/>
</dbReference>
<dbReference type="InterPro" id="IPR003607">
    <property type="entry name" value="HD/PDEase_dom"/>
</dbReference>
<dbReference type="SUPFAM" id="SSF109604">
    <property type="entry name" value="HD-domain/PDEase-like"/>
    <property type="match status" value="1"/>
</dbReference>
<evidence type="ECO:0000259" key="2">
    <source>
        <dbReference type="PROSITE" id="PS50110"/>
    </source>
</evidence>
<dbReference type="SMART" id="SM00471">
    <property type="entry name" value="HDc"/>
    <property type="match status" value="1"/>
</dbReference>
<organism evidence="4 5">
    <name type="scientific">Stieleria neptunia</name>
    <dbReference type="NCBI Taxonomy" id="2527979"/>
    <lineage>
        <taxon>Bacteria</taxon>
        <taxon>Pseudomonadati</taxon>
        <taxon>Planctomycetota</taxon>
        <taxon>Planctomycetia</taxon>
        <taxon>Pirellulales</taxon>
        <taxon>Pirellulaceae</taxon>
        <taxon>Stieleria</taxon>
    </lineage>
</organism>
<keyword evidence="5" id="KW-1185">Reference proteome</keyword>
<dbReference type="PROSITE" id="PS51832">
    <property type="entry name" value="HD_GYP"/>
    <property type="match status" value="1"/>
</dbReference>
<dbReference type="Pfam" id="PF00072">
    <property type="entry name" value="Response_reg"/>
    <property type="match status" value="1"/>
</dbReference>
<dbReference type="InterPro" id="IPR052020">
    <property type="entry name" value="Cyclic_di-GMP/3'3'-cGAMP_PDE"/>
</dbReference>
<dbReference type="EMBL" id="CP037423">
    <property type="protein sequence ID" value="QDV46432.1"/>
    <property type="molecule type" value="Genomic_DNA"/>
</dbReference>
<protein>
    <submittedName>
        <fullName evidence="4">Cyclic di-GMP phosphodiesterase response regulator RpfG</fullName>
        <ecNumber evidence="4">3.1.4.52</ecNumber>
    </submittedName>
</protein>
<dbReference type="SMART" id="SM00448">
    <property type="entry name" value="REC"/>
    <property type="match status" value="1"/>
</dbReference>
<dbReference type="EC" id="3.1.4.52" evidence="4"/>
<feature type="domain" description="HD-GYP" evidence="3">
    <location>
        <begin position="188"/>
        <end position="406"/>
    </location>
</feature>
<dbReference type="CDD" id="cd00077">
    <property type="entry name" value="HDc"/>
    <property type="match status" value="1"/>
</dbReference>
<dbReference type="Proteomes" id="UP000319004">
    <property type="component" value="Chromosome"/>
</dbReference>
<dbReference type="SUPFAM" id="SSF52172">
    <property type="entry name" value="CheY-like"/>
    <property type="match status" value="1"/>
</dbReference>